<evidence type="ECO:0000313" key="3">
    <source>
        <dbReference type="Proteomes" id="UP001174694"/>
    </source>
</evidence>
<feature type="compositionally biased region" description="Basic residues" evidence="1">
    <location>
        <begin position="247"/>
        <end position="260"/>
    </location>
</feature>
<dbReference type="AlphaFoldDB" id="A0AA38RR79"/>
<dbReference type="EMBL" id="JANBVO010000003">
    <property type="protein sequence ID" value="KAJ9155177.1"/>
    <property type="molecule type" value="Genomic_DNA"/>
</dbReference>
<organism evidence="2 3">
    <name type="scientific">Pleurostoma richardsiae</name>
    <dbReference type="NCBI Taxonomy" id="41990"/>
    <lineage>
        <taxon>Eukaryota</taxon>
        <taxon>Fungi</taxon>
        <taxon>Dikarya</taxon>
        <taxon>Ascomycota</taxon>
        <taxon>Pezizomycotina</taxon>
        <taxon>Sordariomycetes</taxon>
        <taxon>Sordariomycetidae</taxon>
        <taxon>Calosphaeriales</taxon>
        <taxon>Pleurostomataceae</taxon>
        <taxon>Pleurostoma</taxon>
    </lineage>
</organism>
<feature type="region of interest" description="Disordered" evidence="1">
    <location>
        <begin position="226"/>
        <end position="260"/>
    </location>
</feature>
<reference evidence="2" key="1">
    <citation type="submission" date="2022-07" db="EMBL/GenBank/DDBJ databases">
        <title>Fungi with potential for degradation of polypropylene.</title>
        <authorList>
            <person name="Gostincar C."/>
        </authorList>
    </citation>
    <scope>NUCLEOTIDE SEQUENCE</scope>
    <source>
        <strain evidence="2">EXF-13308</strain>
    </source>
</reference>
<evidence type="ECO:0000313" key="2">
    <source>
        <dbReference type="EMBL" id="KAJ9155177.1"/>
    </source>
</evidence>
<proteinExistence type="predicted"/>
<accession>A0AA38RR79</accession>
<gene>
    <name evidence="2" type="ORF">NKR23_g1680</name>
</gene>
<protein>
    <submittedName>
        <fullName evidence="2">Uncharacterized protein</fullName>
    </submittedName>
</protein>
<dbReference type="Proteomes" id="UP001174694">
    <property type="component" value="Unassembled WGS sequence"/>
</dbReference>
<comment type="caution">
    <text evidence="2">The sequence shown here is derived from an EMBL/GenBank/DDBJ whole genome shotgun (WGS) entry which is preliminary data.</text>
</comment>
<name>A0AA38RR79_9PEZI</name>
<keyword evidence="3" id="KW-1185">Reference proteome</keyword>
<sequence>MFRCVSRRSNVHFISAFGPANGRGLASNAPSPSYPRGSITSLNLDPNPDQVVVNESAKSKLNAAGIGFPREATPLRVKDRSGTKYPISVQIASRHVFHRWSLKYFDNFEHPWQQVLLKRLLDLNSQPLWCRCYSQSADRAIVRRKGASLLQHLWRTALQKRGYDPTGRKVQSAGDGQKNGEGIKCLYGTVYLTTQDPLKLVNTPHAQLFQYVEAILEKVEATLGRTDSDKSTTLPPVAQRRYDLARPKKTSRKKPVGATL</sequence>
<evidence type="ECO:0000256" key="1">
    <source>
        <dbReference type="SAM" id="MobiDB-lite"/>
    </source>
</evidence>